<name>A0ABR6Z8A8_9BURK</name>
<dbReference type="RefSeq" id="WP_186953534.1">
    <property type="nucleotide sequence ID" value="NZ_JACOFX010000004.1"/>
</dbReference>
<accession>A0ABR6Z8A8</accession>
<dbReference type="Pfam" id="PF04393">
    <property type="entry name" value="DUF535"/>
    <property type="match status" value="1"/>
</dbReference>
<reference evidence="1 2" key="1">
    <citation type="submission" date="2020-08" db="EMBL/GenBank/DDBJ databases">
        <title>Novel species isolated from subtropical streams in China.</title>
        <authorList>
            <person name="Lu H."/>
        </authorList>
    </citation>
    <scope>NUCLEOTIDE SEQUENCE [LARGE SCALE GENOMIC DNA]</scope>
    <source>
        <strain evidence="1 2">NL8W</strain>
    </source>
</reference>
<evidence type="ECO:0000313" key="1">
    <source>
        <dbReference type="EMBL" id="MBC3907980.1"/>
    </source>
</evidence>
<organism evidence="1 2">
    <name type="scientific">Undibacterium umbellatum</name>
    <dbReference type="NCBI Taxonomy" id="2762300"/>
    <lineage>
        <taxon>Bacteria</taxon>
        <taxon>Pseudomonadati</taxon>
        <taxon>Pseudomonadota</taxon>
        <taxon>Betaproteobacteria</taxon>
        <taxon>Burkholderiales</taxon>
        <taxon>Oxalobacteraceae</taxon>
        <taxon>Undibacterium</taxon>
    </lineage>
</organism>
<gene>
    <name evidence="1" type="ORF">H8L47_10405</name>
</gene>
<dbReference type="PANTHER" id="PTHR38785:SF1">
    <property type="entry name" value="HOMOLOG OF VIRK"/>
    <property type="match status" value="1"/>
</dbReference>
<comment type="caution">
    <text evidence="1">The sequence shown here is derived from an EMBL/GenBank/DDBJ whole genome shotgun (WGS) entry which is preliminary data.</text>
</comment>
<keyword evidence="2" id="KW-1185">Reference proteome</keyword>
<dbReference type="Proteomes" id="UP000646911">
    <property type="component" value="Unassembled WGS sequence"/>
</dbReference>
<evidence type="ECO:0000313" key="2">
    <source>
        <dbReference type="Proteomes" id="UP000646911"/>
    </source>
</evidence>
<dbReference type="PANTHER" id="PTHR38785">
    <property type="entry name" value="HOMOLOG OF VIRK"/>
    <property type="match status" value="1"/>
</dbReference>
<dbReference type="InterPro" id="IPR007488">
    <property type="entry name" value="DUF535"/>
</dbReference>
<sequence length="322" mass="36939">MLNWRELWTAGRVLEAIDTKKLYATGSFTASLRWALSVRLADERTSLKSKVLFLLRSSARPQVSLRWFHFLHQTYLRKAAPRDMALLDAIHRPFFDRQICCVSRLRLLRNHFHLSAQLFGRRRTQEMLAGSDFTLATIVGKDEQNYRISLFRSCAFQREGGLSLGLFQGSQLLQSISFSFDRKGHQLMIRVGGVQSCKQNARETMRACTKNLFGIQPRLLLIEALRSLARELHCTGIECIAKKNHIYQSWRYRFSKTIKAEYDSLWQSAGACALANGNYLLPLASEDVPLSERPSNKRSEYRSRDGLTMGMREGIRRSLVAA</sequence>
<protein>
    <submittedName>
        <fullName evidence="1">DUF535 family protein</fullName>
    </submittedName>
</protein>
<proteinExistence type="predicted"/>
<dbReference type="EMBL" id="JACOFX010000004">
    <property type="protein sequence ID" value="MBC3907980.1"/>
    <property type="molecule type" value="Genomic_DNA"/>
</dbReference>